<dbReference type="Proteomes" id="UP001221757">
    <property type="component" value="Unassembled WGS sequence"/>
</dbReference>
<dbReference type="Pfam" id="PF24883">
    <property type="entry name" value="NPHP3_N"/>
    <property type="match status" value="1"/>
</dbReference>
<dbReference type="InterPro" id="IPR027417">
    <property type="entry name" value="P-loop_NTPase"/>
</dbReference>
<protein>
    <recommendedName>
        <fullName evidence="2">Nephrocystin 3-like N-terminal domain-containing protein</fullName>
    </recommendedName>
</protein>
<dbReference type="InterPro" id="IPR056884">
    <property type="entry name" value="NPHP3-like_N"/>
</dbReference>
<accession>A0AAD7DJD7</accession>
<name>A0AAD7DJD7_MYCRO</name>
<gene>
    <name evidence="3" type="ORF">B0H17DRAFT_913927</name>
</gene>
<dbReference type="Gene3D" id="3.40.50.300">
    <property type="entry name" value="P-loop containing nucleotide triphosphate hydrolases"/>
    <property type="match status" value="1"/>
</dbReference>
<evidence type="ECO:0000313" key="3">
    <source>
        <dbReference type="EMBL" id="KAJ7693133.1"/>
    </source>
</evidence>
<dbReference type="AlphaFoldDB" id="A0AAD7DJD7"/>
<reference evidence="3" key="1">
    <citation type="submission" date="2023-03" db="EMBL/GenBank/DDBJ databases">
        <title>Massive genome expansion in bonnet fungi (Mycena s.s.) driven by repeated elements and novel gene families across ecological guilds.</title>
        <authorList>
            <consortium name="Lawrence Berkeley National Laboratory"/>
            <person name="Harder C.B."/>
            <person name="Miyauchi S."/>
            <person name="Viragh M."/>
            <person name="Kuo A."/>
            <person name="Thoen E."/>
            <person name="Andreopoulos B."/>
            <person name="Lu D."/>
            <person name="Skrede I."/>
            <person name="Drula E."/>
            <person name="Henrissat B."/>
            <person name="Morin E."/>
            <person name="Kohler A."/>
            <person name="Barry K."/>
            <person name="LaButti K."/>
            <person name="Morin E."/>
            <person name="Salamov A."/>
            <person name="Lipzen A."/>
            <person name="Mereny Z."/>
            <person name="Hegedus B."/>
            <person name="Baldrian P."/>
            <person name="Stursova M."/>
            <person name="Weitz H."/>
            <person name="Taylor A."/>
            <person name="Grigoriev I.V."/>
            <person name="Nagy L.G."/>
            <person name="Martin F."/>
            <person name="Kauserud H."/>
        </authorList>
    </citation>
    <scope>NUCLEOTIDE SEQUENCE</scope>
    <source>
        <strain evidence="3">CBHHK067</strain>
    </source>
</reference>
<keyword evidence="4" id="KW-1185">Reference proteome</keyword>
<dbReference type="PANTHER" id="PTHR10039:SF14">
    <property type="entry name" value="NACHT DOMAIN-CONTAINING PROTEIN"/>
    <property type="match status" value="1"/>
</dbReference>
<evidence type="ECO:0000313" key="4">
    <source>
        <dbReference type="Proteomes" id="UP001221757"/>
    </source>
</evidence>
<dbReference type="EMBL" id="JARKIE010000047">
    <property type="protein sequence ID" value="KAJ7693133.1"/>
    <property type="molecule type" value="Genomic_DNA"/>
</dbReference>
<keyword evidence="1" id="KW-0677">Repeat</keyword>
<feature type="non-terminal residue" evidence="3">
    <location>
        <position position="398"/>
    </location>
</feature>
<feature type="domain" description="Nephrocystin 3-like N-terminal" evidence="2">
    <location>
        <begin position="42"/>
        <end position="188"/>
    </location>
</feature>
<feature type="non-terminal residue" evidence="3">
    <location>
        <position position="1"/>
    </location>
</feature>
<proteinExistence type="predicted"/>
<evidence type="ECO:0000256" key="1">
    <source>
        <dbReference type="ARBA" id="ARBA00022737"/>
    </source>
</evidence>
<dbReference type="SUPFAM" id="SSF52540">
    <property type="entry name" value="P-loop containing nucleoside triphosphate hydrolases"/>
    <property type="match status" value="1"/>
</dbReference>
<sequence length="398" mass="45166">LHRGVALEALHDSADSFPQPRCHPETREKMLDYLWEFATDAERRDKVLWLHGPAGAGKSAIMWSLCERLQDAGRLCAAFFFKRGHSTRGNARALFSTIAYRLALRVPWLKGPISRAVENDPSLVSSIPRIQFQQLILGPCRAHTDQAPAIIIIDGLDECEGQQIQQEILHILSSYQHHNSVRILVASRPEAHISEIISNAAAYQAFNVEQSFDDVRRYLVDEFARIYRGHSRTMKNVLTPWPSHEELETLVHKSSGHFIYASTVIKFVDDPNFRPTKHLGIIVGNLTDSEYDTPFGALDELHTQILSTAPRNTQLVNILCAIAYFPYRFSPCDIDQLLELEPGDTDLALRSLHSLVKLEWRHGDRIRWHHASFGDFLCNPIRAGKFYVGKLASRMDLA</sequence>
<dbReference type="PANTHER" id="PTHR10039">
    <property type="entry name" value="AMELOGENIN"/>
    <property type="match status" value="1"/>
</dbReference>
<comment type="caution">
    <text evidence="3">The sequence shown here is derived from an EMBL/GenBank/DDBJ whole genome shotgun (WGS) entry which is preliminary data.</text>
</comment>
<evidence type="ECO:0000259" key="2">
    <source>
        <dbReference type="Pfam" id="PF24883"/>
    </source>
</evidence>
<organism evidence="3 4">
    <name type="scientific">Mycena rosella</name>
    <name type="common">Pink bonnet</name>
    <name type="synonym">Agaricus rosellus</name>
    <dbReference type="NCBI Taxonomy" id="1033263"/>
    <lineage>
        <taxon>Eukaryota</taxon>
        <taxon>Fungi</taxon>
        <taxon>Dikarya</taxon>
        <taxon>Basidiomycota</taxon>
        <taxon>Agaricomycotina</taxon>
        <taxon>Agaricomycetes</taxon>
        <taxon>Agaricomycetidae</taxon>
        <taxon>Agaricales</taxon>
        <taxon>Marasmiineae</taxon>
        <taxon>Mycenaceae</taxon>
        <taxon>Mycena</taxon>
    </lineage>
</organism>